<comment type="subunit">
    <text evidence="6">V-ATPase is a heteromultimeric enzyme composed of a peripheral catalytic V1 complex (components A to H) attached to an integral membrane V0 proton pore complex.</text>
</comment>
<sequence>MSGSVAHYLLLSLPSKSAPESYPSQSVEEWLERSLIGGKAVVNKIEIPSFKIGTLDSLVLQSEELQKIDEQLGHAVTKVLEVLTSLYDNNQPLVNASKKVDDKWVSDYVEHFKWKSSKFRVDKSLKELISAISEEAFQLDTDVRNAYANYTTAKSNLAAAERKQTGDLSVRSLHDIVSPSDFVLDSEHLQTLLVAVPKNLHSEFLNTYETLTPMVVPRSAKLIKEDSEFQLYSVILFKKYIADYTQALREAKFVPRDFVYSEELLNEMRKEHEVAAQTENRLKGELIRLARAAYSDITSNWFHLKSIRVFVESVLRYGLPPDFVTSIIKIPNLKAVDQAKKELIHEFGYLGGNAFSVDKKGKVQKDNSLNEYSNLVDTEYEPFVVYDVEIK</sequence>
<gene>
    <name evidence="7" type="primary">VMA5</name>
    <name evidence="7" type="ORF">BN1211_1993</name>
</gene>
<dbReference type="Gene3D" id="1.20.1460.10">
    <property type="entry name" value="subunit c (vma5p) of the yeast v-atpase, domain 2"/>
    <property type="match status" value="1"/>
</dbReference>
<evidence type="ECO:0000256" key="6">
    <source>
        <dbReference type="RuleBase" id="RU364010"/>
    </source>
</evidence>
<evidence type="ECO:0000256" key="5">
    <source>
        <dbReference type="ARBA" id="ARBA00053565"/>
    </source>
</evidence>
<dbReference type="SUPFAM" id="SSF118203">
    <property type="entry name" value="Vacuolar ATP synthase subunit C"/>
    <property type="match status" value="1"/>
</dbReference>
<keyword evidence="4 6" id="KW-0406">Ion transport</keyword>
<reference evidence="8" key="1">
    <citation type="journal article" date="2015" name="J. Biotechnol.">
        <title>The structure of the Cyberlindnera jadinii genome and its relation to Candida utilis analyzed by the occurrence of single nucleotide polymorphisms.</title>
        <authorList>
            <person name="Rupp O."/>
            <person name="Brinkrolf K."/>
            <person name="Buerth C."/>
            <person name="Kunigo M."/>
            <person name="Schneider J."/>
            <person name="Jaenicke S."/>
            <person name="Goesmann A."/>
            <person name="Puehler A."/>
            <person name="Jaeger K.-E."/>
            <person name="Ernst J.F."/>
        </authorList>
    </citation>
    <scope>NUCLEOTIDE SEQUENCE [LARGE SCALE GENOMIC DNA]</scope>
    <source>
        <strain evidence="8">ATCC 18201 / CBS 1600 / BCRC 20928 / JCM 3617 / NBRC 0987 / NRRL Y-1542</strain>
    </source>
</reference>
<evidence type="ECO:0000256" key="2">
    <source>
        <dbReference type="ARBA" id="ARBA00022448"/>
    </source>
</evidence>
<dbReference type="Gene3D" id="3.30.70.100">
    <property type="match status" value="1"/>
</dbReference>
<evidence type="ECO:0000256" key="3">
    <source>
        <dbReference type="ARBA" id="ARBA00022781"/>
    </source>
</evidence>
<dbReference type="FunFam" id="3.30.70.100:FF:000002">
    <property type="entry name" value="V-type proton ATPase subunit C"/>
    <property type="match status" value="1"/>
</dbReference>
<proteinExistence type="inferred from homology"/>
<accession>A0A0H5CBK6</accession>
<evidence type="ECO:0000313" key="8">
    <source>
        <dbReference type="Proteomes" id="UP000038830"/>
    </source>
</evidence>
<evidence type="ECO:0000256" key="4">
    <source>
        <dbReference type="ARBA" id="ARBA00023065"/>
    </source>
</evidence>
<dbReference type="Proteomes" id="UP000038830">
    <property type="component" value="Unassembled WGS sequence"/>
</dbReference>
<comment type="function">
    <text evidence="6">Subunit of the V1 complex of vacuolar(H+)-ATPase (V-ATPase), a multisubunit enzyme composed of a peripheral complex (V1) that hydrolyzes ATP and a membrane integral complex (V0) that translocates protons. V-ATPase is responsible for acidifying and maintaining the pH of intracellular compartments and in some cell types, is targeted to the plasma membrane, where it is responsible for acidifying the extracellular environment. Subunit C is necessary for the assembly of the catalytic sector of the enzyme and is likely to have a specific function in its catalytic activity.</text>
</comment>
<dbReference type="CDD" id="cd14785">
    <property type="entry name" value="V-ATPase_C"/>
    <property type="match status" value="1"/>
</dbReference>
<organism evidence="7 8">
    <name type="scientific">Cyberlindnera jadinii (strain ATCC 18201 / CBS 1600 / BCRC 20928 / JCM 3617 / NBRC 0987 / NRRL Y-1542)</name>
    <name type="common">Torula yeast</name>
    <name type="synonym">Candida utilis</name>
    <dbReference type="NCBI Taxonomy" id="983966"/>
    <lineage>
        <taxon>Eukaryota</taxon>
        <taxon>Fungi</taxon>
        <taxon>Dikarya</taxon>
        <taxon>Ascomycota</taxon>
        <taxon>Saccharomycotina</taxon>
        <taxon>Saccharomycetes</taxon>
        <taxon>Phaffomycetales</taxon>
        <taxon>Phaffomycetaceae</taxon>
        <taxon>Cyberlindnera</taxon>
    </lineage>
</organism>
<evidence type="ECO:0000256" key="1">
    <source>
        <dbReference type="ARBA" id="ARBA00006138"/>
    </source>
</evidence>
<name>A0A0H5CBK6_CYBJN</name>
<evidence type="ECO:0000313" key="7">
    <source>
        <dbReference type="EMBL" id="CEP21789.1"/>
    </source>
</evidence>
<comment type="function">
    <text evidence="5">Subunit of the V1 complex of vacuolar(H+)-ATPase (V-ATPase), a multisubunit enzyme composed of a peripheral complex (V1) that hydrolyzes ATP and a membrane integral complex (V0) that translocates protons. V-ATPase is responsible for acidifying and maintaining the pH of intracellular compartments. Subunit C is necessary for the assembly of the catalytic sector of the enzyme and is likely to have a specific function in its catalytic activity. Reversibly leaves the enzyme after glucose depletion, causing the catalytic subcomplex V1 to detach from the V0 section.</text>
</comment>
<dbReference type="Pfam" id="PF03223">
    <property type="entry name" value="V-ATPase_C"/>
    <property type="match status" value="1"/>
</dbReference>
<dbReference type="PANTHER" id="PTHR10137">
    <property type="entry name" value="V-TYPE PROTON ATPASE SUBUNIT C"/>
    <property type="match status" value="1"/>
</dbReference>
<dbReference type="GO" id="GO:0046961">
    <property type="term" value="F:proton-transporting ATPase activity, rotational mechanism"/>
    <property type="evidence" value="ECO:0007669"/>
    <property type="project" value="InterPro"/>
</dbReference>
<dbReference type="GO" id="GO:0000221">
    <property type="term" value="C:vacuolar proton-transporting V-type ATPase, V1 domain"/>
    <property type="evidence" value="ECO:0007669"/>
    <property type="project" value="TreeGrafter"/>
</dbReference>
<dbReference type="Gene3D" id="3.30.70.1180">
    <property type="entry name" value="Vacuolar atp synthase subunit c, domain 1"/>
    <property type="match status" value="1"/>
</dbReference>
<dbReference type="InterPro" id="IPR036132">
    <property type="entry name" value="Vac_ATP_synth_c_sf"/>
</dbReference>
<dbReference type="EMBL" id="CDQK01000002">
    <property type="protein sequence ID" value="CEP21789.1"/>
    <property type="molecule type" value="Genomic_DNA"/>
</dbReference>
<comment type="similarity">
    <text evidence="1 6">Belongs to the V-ATPase C subunit family.</text>
</comment>
<protein>
    <recommendedName>
        <fullName evidence="6">V-type proton ATPase subunit C</fullName>
    </recommendedName>
</protein>
<keyword evidence="2 6" id="KW-0813">Transport</keyword>
<keyword evidence="3 6" id="KW-0375">Hydrogen ion transport</keyword>
<dbReference type="InterPro" id="IPR004907">
    <property type="entry name" value="ATPase_V1-cplx_csu"/>
</dbReference>
<dbReference type="AlphaFoldDB" id="A0A0H5CBK6"/>
<dbReference type="PANTHER" id="PTHR10137:SF0">
    <property type="entry name" value="V-TYPE PROTON ATPASE SUBUNIT C"/>
    <property type="match status" value="1"/>
</dbReference>